<evidence type="ECO:0000313" key="2">
    <source>
        <dbReference type="Proteomes" id="UP000186955"/>
    </source>
</evidence>
<reference evidence="1 2" key="1">
    <citation type="submission" date="2016-10" db="EMBL/GenBank/DDBJ databases">
        <title>Genome sequence of the ascomycete fungus Penicillium subrubescens.</title>
        <authorList>
            <person name="De Vries R.P."/>
            <person name="Peng M."/>
            <person name="Dilokpimol A."/>
            <person name="Hilden K."/>
            <person name="Makela M.R."/>
            <person name="Grigoriev I."/>
            <person name="Riley R."/>
            <person name="Granchi Z."/>
        </authorList>
    </citation>
    <scope>NUCLEOTIDE SEQUENCE [LARGE SCALE GENOMIC DNA]</scope>
    <source>
        <strain evidence="1 2">CBS 132785</strain>
    </source>
</reference>
<dbReference type="STRING" id="1316194.A0A1Q5THY1"/>
<evidence type="ECO:0000313" key="1">
    <source>
        <dbReference type="EMBL" id="OKO99825.1"/>
    </source>
</evidence>
<comment type="caution">
    <text evidence="1">The sequence shown here is derived from an EMBL/GenBank/DDBJ whole genome shotgun (WGS) entry which is preliminary data.</text>
</comment>
<dbReference type="AlphaFoldDB" id="A0A1Q5THY1"/>
<proteinExistence type="predicted"/>
<dbReference type="Proteomes" id="UP000186955">
    <property type="component" value="Unassembled WGS sequence"/>
</dbReference>
<sequence>MKPAITRYRNGELRAYQIPDSIDNPLGPVVTYRIESDDEVQSHAAAPNLDRAVYTTRNKVECLSQNGGILWRYELEPHTPERLPRTACIFSLDGAWLWLYRPDAMSDRGPDLLVVLRADTGEVVAQVELDTVGQGAQFMQHPDGRHIMLDVGEGQDGVKIFLASLNNGGGIDLHSYGWDDRALIDVAPNGQCFMTVDHGRLDVAFHAFPSGEEVLRLPVEDFVSECGDEFIDWSGGFLNTDIAAIVITGELNDEEWHHYYKADLRTGESLGRFEAHCSEIDSFQTLGDDSWIVSDLNGDPVRYSLVV</sequence>
<name>A0A1Q5THY1_9EURO</name>
<dbReference type="InterPro" id="IPR011047">
    <property type="entry name" value="Quinoprotein_ADH-like_sf"/>
</dbReference>
<dbReference type="OrthoDB" id="4965730at2759"/>
<accession>A0A1Q5THY1</accession>
<dbReference type="EMBL" id="MNBE01000653">
    <property type="protein sequence ID" value="OKO99825.1"/>
    <property type="molecule type" value="Genomic_DNA"/>
</dbReference>
<protein>
    <submittedName>
        <fullName evidence="1">Uncharacterized protein</fullName>
    </submittedName>
</protein>
<organism evidence="1 2">
    <name type="scientific">Penicillium subrubescens</name>
    <dbReference type="NCBI Taxonomy" id="1316194"/>
    <lineage>
        <taxon>Eukaryota</taxon>
        <taxon>Fungi</taxon>
        <taxon>Dikarya</taxon>
        <taxon>Ascomycota</taxon>
        <taxon>Pezizomycotina</taxon>
        <taxon>Eurotiomycetes</taxon>
        <taxon>Eurotiomycetidae</taxon>
        <taxon>Eurotiales</taxon>
        <taxon>Aspergillaceae</taxon>
        <taxon>Penicillium</taxon>
    </lineage>
</organism>
<keyword evidence="2" id="KW-1185">Reference proteome</keyword>
<dbReference type="SUPFAM" id="SSF50998">
    <property type="entry name" value="Quinoprotein alcohol dehydrogenase-like"/>
    <property type="match status" value="1"/>
</dbReference>
<gene>
    <name evidence="1" type="ORF">PENSUB_8042</name>
</gene>